<dbReference type="RefSeq" id="WP_075085258.1">
    <property type="nucleotide sequence ID" value="NZ_CP042912.1"/>
</dbReference>
<dbReference type="SUPFAM" id="SSF51735">
    <property type="entry name" value="NAD(P)-binding Rossmann-fold domains"/>
    <property type="match status" value="1"/>
</dbReference>
<evidence type="ECO:0000259" key="2">
    <source>
        <dbReference type="Pfam" id="PF19051"/>
    </source>
</evidence>
<dbReference type="STRING" id="980251.GCA_001642875_03047"/>
<dbReference type="Proteomes" id="UP000322214">
    <property type="component" value="Chromosome"/>
</dbReference>
<proteinExistence type="predicted"/>
<dbReference type="OrthoDB" id="255433at2"/>
<name>A0A5B9PCC4_9BACT</name>
<dbReference type="InterPro" id="IPR000683">
    <property type="entry name" value="Gfo/Idh/MocA-like_OxRdtase_N"/>
</dbReference>
<feature type="domain" description="Gfo/Idh/MocA-like oxidoreductase bacterial type C-terminal" evidence="2">
    <location>
        <begin position="372"/>
        <end position="460"/>
    </location>
</feature>
<evidence type="ECO:0000313" key="4">
    <source>
        <dbReference type="Proteomes" id="UP000322214"/>
    </source>
</evidence>
<dbReference type="InterPro" id="IPR050463">
    <property type="entry name" value="Gfo/Idh/MocA_oxidrdct_glycsds"/>
</dbReference>
<dbReference type="AlphaFoldDB" id="A0A5B9PCC4"/>
<evidence type="ECO:0000259" key="1">
    <source>
        <dbReference type="Pfam" id="PF01408"/>
    </source>
</evidence>
<dbReference type="Pfam" id="PF19051">
    <property type="entry name" value="GFO_IDH_MocA_C2"/>
    <property type="match status" value="2"/>
</dbReference>
<dbReference type="Pfam" id="PF01408">
    <property type="entry name" value="GFO_IDH_MocA"/>
    <property type="match status" value="1"/>
</dbReference>
<dbReference type="SUPFAM" id="SSF55347">
    <property type="entry name" value="Glyceraldehyde-3-phosphate dehydrogenase-like, C-terminal domain"/>
    <property type="match status" value="1"/>
</dbReference>
<dbReference type="Gene3D" id="3.30.360.10">
    <property type="entry name" value="Dihydrodipicolinate Reductase, domain 2"/>
    <property type="match status" value="1"/>
</dbReference>
<dbReference type="EMBL" id="CP042912">
    <property type="protein sequence ID" value="QEG20803.1"/>
    <property type="molecule type" value="Genomic_DNA"/>
</dbReference>
<feature type="domain" description="Gfo/Idh/MocA-like oxidoreductase bacterial type C-terminal" evidence="2">
    <location>
        <begin position="222"/>
        <end position="288"/>
    </location>
</feature>
<dbReference type="KEGG" id="mff:MFFC18_06540"/>
<keyword evidence="4" id="KW-1185">Reference proteome</keyword>
<organism evidence="3 4">
    <name type="scientific">Mariniblastus fucicola</name>
    <dbReference type="NCBI Taxonomy" id="980251"/>
    <lineage>
        <taxon>Bacteria</taxon>
        <taxon>Pseudomonadati</taxon>
        <taxon>Planctomycetota</taxon>
        <taxon>Planctomycetia</taxon>
        <taxon>Pirellulales</taxon>
        <taxon>Pirellulaceae</taxon>
        <taxon>Mariniblastus</taxon>
    </lineage>
</organism>
<feature type="domain" description="Gfo/Idh/MocA-like oxidoreductase N-terminal" evidence="1">
    <location>
        <begin position="39"/>
        <end position="179"/>
    </location>
</feature>
<dbReference type="PANTHER" id="PTHR43818">
    <property type="entry name" value="BCDNA.GH03377"/>
    <property type="match status" value="1"/>
</dbReference>
<protein>
    <submittedName>
        <fullName evidence="3">Glucose--fructose oxidoreductase</fullName>
        <ecNumber evidence="3">1.1.99.28</ecNumber>
    </submittedName>
</protein>
<evidence type="ECO:0000313" key="3">
    <source>
        <dbReference type="EMBL" id="QEG20803.1"/>
    </source>
</evidence>
<dbReference type="GO" id="GO:0000166">
    <property type="term" value="F:nucleotide binding"/>
    <property type="evidence" value="ECO:0007669"/>
    <property type="project" value="InterPro"/>
</dbReference>
<dbReference type="PANTHER" id="PTHR43818:SF10">
    <property type="entry name" value="NADH-DEPENDENT DEHYDROGENASE-RELATED"/>
    <property type="match status" value="1"/>
</dbReference>
<dbReference type="EC" id="1.1.99.28" evidence="3"/>
<dbReference type="InterPro" id="IPR043906">
    <property type="entry name" value="Gfo/Idh/MocA_OxRdtase_bact_C"/>
</dbReference>
<keyword evidence="3" id="KW-0560">Oxidoreductase</keyword>
<dbReference type="GO" id="GO:0047061">
    <property type="term" value="F:glucose-fructose oxidoreductase activity"/>
    <property type="evidence" value="ECO:0007669"/>
    <property type="project" value="UniProtKB-EC"/>
</dbReference>
<reference evidence="3 4" key="1">
    <citation type="submission" date="2019-08" db="EMBL/GenBank/DDBJ databases">
        <title>Deep-cultivation of Planctomycetes and their phenomic and genomic characterization uncovers novel biology.</title>
        <authorList>
            <person name="Wiegand S."/>
            <person name="Jogler M."/>
            <person name="Boedeker C."/>
            <person name="Pinto D."/>
            <person name="Vollmers J."/>
            <person name="Rivas-Marin E."/>
            <person name="Kohn T."/>
            <person name="Peeters S.H."/>
            <person name="Heuer A."/>
            <person name="Rast P."/>
            <person name="Oberbeckmann S."/>
            <person name="Bunk B."/>
            <person name="Jeske O."/>
            <person name="Meyerdierks A."/>
            <person name="Storesund J.E."/>
            <person name="Kallscheuer N."/>
            <person name="Luecker S."/>
            <person name="Lage O.M."/>
            <person name="Pohl T."/>
            <person name="Merkel B.J."/>
            <person name="Hornburger P."/>
            <person name="Mueller R.-W."/>
            <person name="Bruemmer F."/>
            <person name="Labrenz M."/>
            <person name="Spormann A.M."/>
            <person name="Op den Camp H."/>
            <person name="Overmann J."/>
            <person name="Amann R."/>
            <person name="Jetten M.S.M."/>
            <person name="Mascher T."/>
            <person name="Medema M.H."/>
            <person name="Devos D.P."/>
            <person name="Kaster A.-K."/>
            <person name="Ovreas L."/>
            <person name="Rohde M."/>
            <person name="Galperin M.Y."/>
            <person name="Jogler C."/>
        </authorList>
    </citation>
    <scope>NUCLEOTIDE SEQUENCE [LARGE SCALE GENOMIC DNA]</scope>
    <source>
        <strain evidence="3 4">FC18</strain>
    </source>
</reference>
<gene>
    <name evidence="3" type="primary">gfo_1</name>
    <name evidence="3" type="ORF">MFFC18_06540</name>
</gene>
<dbReference type="InterPro" id="IPR036291">
    <property type="entry name" value="NAD(P)-bd_dom_sf"/>
</dbReference>
<sequence length="462" mass="50361">MTINRRKFIKAGAVSAATFTIVPRHVLGGAGFTAPSDRVNVALIGAGGRGFKNAKELMKVDGVTITDIVDPAEHWNLEDFYYKGVAGRLPVADAVDKHYSSEKQVHKCRLHSDYRKFFDGGNDVDAVLCATPDHAHALVSLRAMREGKHVYCEKPLTHNIAEARLVAKVAKETGVATQLGNQLHSSEQLRTIVEMIRAGAIGNVTEVHAWVPATRWNPELGGRPTEAMPIPKGLDWDLWQGPRKAASFHSAIAPVGWRDFWTYGLGAMGDFGCHDLDAAVWALELGKPTSVEMHPAGYMDNDIVPFGELGYFDFAARGDKPPVKITWYSGGPKPKKPEAMKDDEFPGRGVMFVGEKGTLVNAAYGSGPELLEPELKNFQLPAATLPKTNGHHQDWIDAARGGPAASSNFEVGAHLTEITLLGVVALRLGKKIQWDDDNMKVTNSEKAEPIINGEYRAGWKLS</sequence>
<accession>A0A5B9PCC4</accession>
<dbReference type="Gene3D" id="3.40.50.720">
    <property type="entry name" value="NAD(P)-binding Rossmann-like Domain"/>
    <property type="match status" value="1"/>
</dbReference>